<feature type="transmembrane region" description="Helical" evidence="1">
    <location>
        <begin position="94"/>
        <end position="111"/>
    </location>
</feature>
<accession>A0A8T0I6W6</accession>
<keyword evidence="1" id="KW-1133">Transmembrane helix</keyword>
<protein>
    <submittedName>
        <fullName evidence="2">Uncharacterized protein</fullName>
    </submittedName>
</protein>
<keyword evidence="3" id="KW-1185">Reference proteome</keyword>
<name>A0A8T0I6W6_CERPU</name>
<organism evidence="2 3">
    <name type="scientific">Ceratodon purpureus</name>
    <name type="common">Fire moss</name>
    <name type="synonym">Dicranum purpureum</name>
    <dbReference type="NCBI Taxonomy" id="3225"/>
    <lineage>
        <taxon>Eukaryota</taxon>
        <taxon>Viridiplantae</taxon>
        <taxon>Streptophyta</taxon>
        <taxon>Embryophyta</taxon>
        <taxon>Bryophyta</taxon>
        <taxon>Bryophytina</taxon>
        <taxon>Bryopsida</taxon>
        <taxon>Dicranidae</taxon>
        <taxon>Pseudoditrichales</taxon>
        <taxon>Ditrichaceae</taxon>
        <taxon>Ceratodon</taxon>
    </lineage>
</organism>
<gene>
    <name evidence="2" type="ORF">KC19_4G083100</name>
</gene>
<proteinExistence type="predicted"/>
<dbReference type="Proteomes" id="UP000822688">
    <property type="component" value="Chromosome 4"/>
</dbReference>
<comment type="caution">
    <text evidence="2">The sequence shown here is derived from an EMBL/GenBank/DDBJ whole genome shotgun (WGS) entry which is preliminary data.</text>
</comment>
<evidence type="ECO:0000313" key="2">
    <source>
        <dbReference type="EMBL" id="KAG0579222.1"/>
    </source>
</evidence>
<keyword evidence="1" id="KW-0812">Transmembrane</keyword>
<dbReference type="EMBL" id="CM026424">
    <property type="protein sequence ID" value="KAG0579222.1"/>
    <property type="molecule type" value="Genomic_DNA"/>
</dbReference>
<sequence>MVWSPILRFGGGEAEAAGGGAKWGREKEPGVRGSAFRVGVLPPFGTRTTSTSAGRLCVKPLHASPSPFPWSFRSQQLATTPPSLRFKVRCLRRFWSRVGMVAVVVFLVLILEREGLRLEGLGFEFDGNWRGCCDFECLVLNWSCGGRCR</sequence>
<keyword evidence="1" id="KW-0472">Membrane</keyword>
<dbReference type="AlphaFoldDB" id="A0A8T0I6W6"/>
<evidence type="ECO:0000313" key="3">
    <source>
        <dbReference type="Proteomes" id="UP000822688"/>
    </source>
</evidence>
<reference evidence="2" key="1">
    <citation type="submission" date="2020-06" db="EMBL/GenBank/DDBJ databases">
        <title>WGS assembly of Ceratodon purpureus strain R40.</title>
        <authorList>
            <person name="Carey S.B."/>
            <person name="Jenkins J."/>
            <person name="Shu S."/>
            <person name="Lovell J.T."/>
            <person name="Sreedasyam A."/>
            <person name="Maumus F."/>
            <person name="Tiley G.P."/>
            <person name="Fernandez-Pozo N."/>
            <person name="Barry K."/>
            <person name="Chen C."/>
            <person name="Wang M."/>
            <person name="Lipzen A."/>
            <person name="Daum C."/>
            <person name="Saski C.A."/>
            <person name="Payton A.C."/>
            <person name="Mcbreen J.C."/>
            <person name="Conrad R.E."/>
            <person name="Kollar L.M."/>
            <person name="Olsson S."/>
            <person name="Huttunen S."/>
            <person name="Landis J.B."/>
            <person name="Wickett N.J."/>
            <person name="Johnson M.G."/>
            <person name="Rensing S.A."/>
            <person name="Grimwood J."/>
            <person name="Schmutz J."/>
            <person name="Mcdaniel S.F."/>
        </authorList>
    </citation>
    <scope>NUCLEOTIDE SEQUENCE</scope>
    <source>
        <strain evidence="2">R40</strain>
    </source>
</reference>
<evidence type="ECO:0000256" key="1">
    <source>
        <dbReference type="SAM" id="Phobius"/>
    </source>
</evidence>